<dbReference type="PANTHER" id="PTHR42933">
    <property type="entry name" value="SLR6095 PROTEIN"/>
    <property type="match status" value="1"/>
</dbReference>
<dbReference type="Pfam" id="PF02384">
    <property type="entry name" value="N6_Mtase"/>
    <property type="match status" value="1"/>
</dbReference>
<dbReference type="Proteomes" id="UP000501060">
    <property type="component" value="Chromosome"/>
</dbReference>
<keyword evidence="2 8" id="KW-0489">Methyltransferase</keyword>
<dbReference type="KEGG" id="mphe:HGG69_00625"/>
<evidence type="ECO:0000256" key="6">
    <source>
        <dbReference type="ARBA" id="ARBA00047942"/>
    </source>
</evidence>
<dbReference type="InterPro" id="IPR003356">
    <property type="entry name" value="DNA_methylase_A-5"/>
</dbReference>
<evidence type="ECO:0000256" key="4">
    <source>
        <dbReference type="ARBA" id="ARBA00022691"/>
    </source>
</evidence>
<dbReference type="InterPro" id="IPR051537">
    <property type="entry name" value="DNA_Adenine_Mtase"/>
</dbReference>
<dbReference type="Gene3D" id="3.40.50.150">
    <property type="entry name" value="Vaccinia Virus protein VP39"/>
    <property type="match status" value="1"/>
</dbReference>
<accession>A0A858U5W3</accession>
<dbReference type="EMBL" id="CP051481">
    <property type="protein sequence ID" value="QJG66837.1"/>
    <property type="molecule type" value="Genomic_DNA"/>
</dbReference>
<evidence type="ECO:0000313" key="8">
    <source>
        <dbReference type="EMBL" id="QJG66837.1"/>
    </source>
</evidence>
<dbReference type="GO" id="GO:0009007">
    <property type="term" value="F:site-specific DNA-methyltransferase (adenine-specific) activity"/>
    <property type="evidence" value="ECO:0007669"/>
    <property type="project" value="UniProtKB-EC"/>
</dbReference>
<keyword evidence="4" id="KW-0949">S-adenosyl-L-methionine</keyword>
<comment type="catalytic activity">
    <reaction evidence="6">
        <text>a 2'-deoxyadenosine in DNA + S-adenosyl-L-methionine = an N(6)-methyl-2'-deoxyadenosine in DNA + S-adenosyl-L-homocysteine + H(+)</text>
        <dbReference type="Rhea" id="RHEA:15197"/>
        <dbReference type="Rhea" id="RHEA-COMP:12418"/>
        <dbReference type="Rhea" id="RHEA-COMP:12419"/>
        <dbReference type="ChEBI" id="CHEBI:15378"/>
        <dbReference type="ChEBI" id="CHEBI:57856"/>
        <dbReference type="ChEBI" id="CHEBI:59789"/>
        <dbReference type="ChEBI" id="CHEBI:90615"/>
        <dbReference type="ChEBI" id="CHEBI:90616"/>
        <dbReference type="EC" id="2.1.1.72"/>
    </reaction>
</comment>
<protein>
    <recommendedName>
        <fullName evidence="1">site-specific DNA-methyltransferase (adenine-specific)</fullName>
        <ecNumber evidence="1">2.1.1.72</ecNumber>
    </recommendedName>
</protein>
<dbReference type="InterPro" id="IPR029063">
    <property type="entry name" value="SAM-dependent_MTases_sf"/>
</dbReference>
<dbReference type="GO" id="GO:0008170">
    <property type="term" value="F:N-methyltransferase activity"/>
    <property type="evidence" value="ECO:0007669"/>
    <property type="project" value="InterPro"/>
</dbReference>
<dbReference type="GO" id="GO:0009307">
    <property type="term" value="P:DNA restriction-modification system"/>
    <property type="evidence" value="ECO:0007669"/>
    <property type="project" value="UniProtKB-KW"/>
</dbReference>
<dbReference type="AlphaFoldDB" id="A0A858U5W3"/>
<feature type="domain" description="DNA methylase adenine-specific" evidence="7">
    <location>
        <begin position="292"/>
        <end position="550"/>
    </location>
</feature>
<sequence>MARKDKNITPSVTNKLQQLGYNVADWDDSATDNKINKDIKSVLNKSSKSGNGKVGYPDRIYFNKNQRLLILVEEKPTIKEHNIKDPKKGAISGIKWYLSKFIEDIDKFKRYKILGIAVSGDLDDEYNHKFNCYKITDTEINEVKQLTNFVREEEFLAIFNNFNEEEAIEKISKSSKTINKLLRNIDSQQRPVILSMLMIALYKPEDYNNVFARTFREYDKGSGILEILYGTIKDILRRQDIPENKISILETYIETYKQMQDLTNTDIVKKILIELEENVIPLFNNHFATRSNYDIIGKFYEEFLKYAGVSNVKKGIVLTPKHITTLFTKLVDIRNNDVIMDLCCGTGAFLIAGMNKLIELIENSELPDKERRINDIKQNQLLGFELNPTMYICSISNMLFRGDGKSKIFNMDSINNPEVNKIIEQMHPTIGFINPPYSGKENSANPTPKEITFVTKMLDNCSRYGIVIAPLSMYFKDKERRQQILQRHTLKYVINMPSDLFKPNASTYTAVAVFETNRPHQYENDIVKFYDFDDDGLVMTIKGRTDIYNRYNEKERELLEFLQNNKENNDEKYKKISCTINQNDEWNVHYHTKTNYSKLSKFSFEKTIKEFIIYNIKKEFDIVEKDLSDFELMNYIAKSIKFKDLLEYINSEKNNENIDVSTWKEFPITQVFENMTFNEEKNKFEYETGKLKNTNDLIEGDEIYYVGAKKTNNGVLQKVTKIDSLITKGQCLSFITGGDGSGGYSLYLPDDVIASKSFITIGRTQKLNVYNAMFLVTILDQHRYKFSYGRTWNSERFDNTLILLPQTNEGYIDWDWMNNYIKNLKISKLLEEENEEQK</sequence>
<evidence type="ECO:0000256" key="2">
    <source>
        <dbReference type="ARBA" id="ARBA00022603"/>
    </source>
</evidence>
<evidence type="ECO:0000256" key="5">
    <source>
        <dbReference type="ARBA" id="ARBA00022747"/>
    </source>
</evidence>
<evidence type="ECO:0000256" key="1">
    <source>
        <dbReference type="ARBA" id="ARBA00011900"/>
    </source>
</evidence>
<keyword evidence="5" id="KW-0680">Restriction system</keyword>
<dbReference type="PANTHER" id="PTHR42933:SF1">
    <property type="entry name" value="SITE-SPECIFIC DNA-METHYLTRANSFERASE (ADENINE-SPECIFIC)"/>
    <property type="match status" value="1"/>
</dbReference>
<evidence type="ECO:0000259" key="7">
    <source>
        <dbReference type="Pfam" id="PF02384"/>
    </source>
</evidence>
<reference evidence="8 9" key="1">
    <citation type="submission" date="2020-04" db="EMBL/GenBank/DDBJ databases">
        <title>Novel Mycoplasma species detected in Phocoena phocoena (harbor porpoise) from the USA.</title>
        <authorList>
            <person name="Volokhov D.V."/>
        </authorList>
    </citation>
    <scope>NUCLEOTIDE SEQUENCE [LARGE SCALE GENOMIC DNA]</scope>
    <source>
        <strain evidence="8 9">Phocoena C-264-GEN</strain>
    </source>
</reference>
<evidence type="ECO:0000256" key="3">
    <source>
        <dbReference type="ARBA" id="ARBA00022679"/>
    </source>
</evidence>
<dbReference type="EC" id="2.1.1.72" evidence="1"/>
<dbReference type="RefSeq" id="WP_169604888.1">
    <property type="nucleotide sequence ID" value="NZ_CP051481.1"/>
</dbReference>
<dbReference type="GO" id="GO:0003677">
    <property type="term" value="F:DNA binding"/>
    <property type="evidence" value="ECO:0007669"/>
    <property type="project" value="InterPro"/>
</dbReference>
<gene>
    <name evidence="8" type="ORF">HGG69_00625</name>
</gene>
<organism evidence="8 9">
    <name type="scientific">Mycoplasma phocoenae</name>
    <dbReference type="NCBI Taxonomy" id="754517"/>
    <lineage>
        <taxon>Bacteria</taxon>
        <taxon>Bacillati</taxon>
        <taxon>Mycoplasmatota</taxon>
        <taxon>Mollicutes</taxon>
        <taxon>Mycoplasmataceae</taxon>
        <taxon>Mycoplasma</taxon>
    </lineage>
</organism>
<dbReference type="REBASE" id="395446">
    <property type="entry name" value="MspC264ORF625P"/>
</dbReference>
<name>A0A858U5W3_9MOLU</name>
<keyword evidence="3" id="KW-0808">Transferase</keyword>
<dbReference type="SUPFAM" id="SSF53335">
    <property type="entry name" value="S-adenosyl-L-methionine-dependent methyltransferases"/>
    <property type="match status" value="1"/>
</dbReference>
<proteinExistence type="predicted"/>
<keyword evidence="9" id="KW-1185">Reference proteome</keyword>
<evidence type="ECO:0000313" key="9">
    <source>
        <dbReference type="Proteomes" id="UP000501060"/>
    </source>
</evidence>
<dbReference type="GO" id="GO:0032259">
    <property type="term" value="P:methylation"/>
    <property type="evidence" value="ECO:0007669"/>
    <property type="project" value="UniProtKB-KW"/>
</dbReference>